<dbReference type="CDD" id="cd12107">
    <property type="entry name" value="Hemerythrin"/>
    <property type="match status" value="1"/>
</dbReference>
<dbReference type="InterPro" id="IPR050669">
    <property type="entry name" value="Hemerythrin"/>
</dbReference>
<protein>
    <submittedName>
        <fullName evidence="5">Hemerythrin</fullName>
    </submittedName>
</protein>
<evidence type="ECO:0000256" key="2">
    <source>
        <dbReference type="ARBA" id="ARBA00022723"/>
    </source>
</evidence>
<dbReference type="EMBL" id="JAUSRR010000012">
    <property type="protein sequence ID" value="MDP9926859.1"/>
    <property type="molecule type" value="Genomic_DNA"/>
</dbReference>
<dbReference type="KEGG" id="vbo:CKY39_05080"/>
<dbReference type="NCBIfam" id="NF033749">
    <property type="entry name" value="bact_hemeryth"/>
    <property type="match status" value="1"/>
</dbReference>
<dbReference type="NCBIfam" id="NF002007">
    <property type="entry name" value="PRK00808.1"/>
    <property type="match status" value="1"/>
</dbReference>
<evidence type="ECO:0000259" key="4">
    <source>
        <dbReference type="Pfam" id="PF01814"/>
    </source>
</evidence>
<dbReference type="GO" id="GO:0046872">
    <property type="term" value="F:metal ion binding"/>
    <property type="evidence" value="ECO:0007669"/>
    <property type="project" value="UniProtKB-KW"/>
</dbReference>
<dbReference type="Pfam" id="PF01814">
    <property type="entry name" value="Hemerythrin"/>
    <property type="match status" value="1"/>
</dbReference>
<evidence type="ECO:0000313" key="5">
    <source>
        <dbReference type="EMBL" id="ATA52654.1"/>
    </source>
</evidence>
<dbReference type="AlphaFoldDB" id="A0A250DEG4"/>
<dbReference type="Gene3D" id="1.20.120.50">
    <property type="entry name" value="Hemerythrin-like"/>
    <property type="match status" value="1"/>
</dbReference>
<keyword evidence="3" id="KW-0408">Iron</keyword>
<accession>A0A250DEG4</accession>
<evidence type="ECO:0000313" key="7">
    <source>
        <dbReference type="Proteomes" id="UP000217154"/>
    </source>
</evidence>
<evidence type="ECO:0000256" key="3">
    <source>
        <dbReference type="ARBA" id="ARBA00023004"/>
    </source>
</evidence>
<name>A0A250DEG4_9BURK</name>
<dbReference type="SUPFAM" id="SSF47188">
    <property type="entry name" value="Hemerythrin-like"/>
    <property type="match status" value="1"/>
</dbReference>
<organism evidence="5 7">
    <name type="scientific">Variovorax boronicumulans</name>
    <dbReference type="NCBI Taxonomy" id="436515"/>
    <lineage>
        <taxon>Bacteria</taxon>
        <taxon>Pseudomonadati</taxon>
        <taxon>Pseudomonadota</taxon>
        <taxon>Betaproteobacteria</taxon>
        <taxon>Burkholderiales</taxon>
        <taxon>Comamonadaceae</taxon>
        <taxon>Variovorax</taxon>
    </lineage>
</organism>
<reference evidence="6" key="2">
    <citation type="submission" date="2023-07" db="EMBL/GenBank/DDBJ databases">
        <title>Sorghum-associated microbial communities from plants grown in Nebraska, USA.</title>
        <authorList>
            <person name="Schachtman D."/>
        </authorList>
    </citation>
    <scope>NUCLEOTIDE SEQUENCE</scope>
    <source>
        <strain evidence="6">DS2795</strain>
    </source>
</reference>
<dbReference type="RefSeq" id="WP_095743662.1">
    <property type="nucleotide sequence ID" value="NZ_CP023284.1"/>
</dbReference>
<feature type="domain" description="Hemerythrin-like" evidence="4">
    <location>
        <begin position="12"/>
        <end position="126"/>
    </location>
</feature>
<dbReference type="NCBIfam" id="TIGR02481">
    <property type="entry name" value="hemeryth_dom"/>
    <property type="match status" value="1"/>
</dbReference>
<dbReference type="InterPro" id="IPR012827">
    <property type="entry name" value="Hemerythrin_metal-bd"/>
</dbReference>
<gene>
    <name evidence="5" type="ORF">CKY39_05080</name>
    <name evidence="6" type="ORF">J2W25_005908</name>
</gene>
<dbReference type="EMBL" id="CP023284">
    <property type="protein sequence ID" value="ATA52654.1"/>
    <property type="molecule type" value="Genomic_DNA"/>
</dbReference>
<keyword evidence="2" id="KW-0479">Metal-binding</keyword>
<dbReference type="InterPro" id="IPR035938">
    <property type="entry name" value="Hemerythrin-like_sf"/>
</dbReference>
<dbReference type="PANTHER" id="PTHR37164">
    <property type="entry name" value="BACTERIOHEMERYTHRIN"/>
    <property type="match status" value="1"/>
</dbReference>
<dbReference type="InterPro" id="IPR012312">
    <property type="entry name" value="Hemerythrin-like"/>
</dbReference>
<proteinExistence type="inferred from homology"/>
<dbReference type="Proteomes" id="UP000217154">
    <property type="component" value="Chromosome"/>
</dbReference>
<evidence type="ECO:0000313" key="6">
    <source>
        <dbReference type="EMBL" id="MDP9926859.1"/>
    </source>
</evidence>
<evidence type="ECO:0000256" key="1">
    <source>
        <dbReference type="ARBA" id="ARBA00010587"/>
    </source>
</evidence>
<dbReference type="Proteomes" id="UP001244295">
    <property type="component" value="Unassembled WGS sequence"/>
</dbReference>
<sequence length="170" mass="19637">MAHLVWKTELNTGIHEIDTQHQRIVQYINALDDARRTNDRQVVGRIIEETIDYTASHFAFEEAMIEDAGYPFTGPHRKVHEIFVRRVTEFRTRFEHGEEVLAELHDMLSRWLFNHIRHEDGAYVPTVKAHLHTTDSSAEVLVHAQVRKAVQQGGAAGQVKMGWMRRLFGG</sequence>
<reference evidence="5 7" key="1">
    <citation type="submission" date="2017-09" db="EMBL/GenBank/DDBJ databases">
        <title>The diverse metabolic capabilities of V. boronicumulans make it an excellent choice for continued studies on novel biodegradation.</title>
        <authorList>
            <person name="Sun S."/>
        </authorList>
    </citation>
    <scope>NUCLEOTIDE SEQUENCE [LARGE SCALE GENOMIC DNA]</scope>
    <source>
        <strain evidence="5 7">J1</strain>
    </source>
</reference>
<dbReference type="PANTHER" id="PTHR37164:SF1">
    <property type="entry name" value="BACTERIOHEMERYTHRIN"/>
    <property type="match status" value="1"/>
</dbReference>
<comment type="similarity">
    <text evidence="1">Belongs to the hemerythrin family.</text>
</comment>